<keyword evidence="3" id="KW-0479">Metal-binding</keyword>
<evidence type="ECO:0000313" key="7">
    <source>
        <dbReference type="EMBL" id="UTV26937.1"/>
    </source>
</evidence>
<dbReference type="CDD" id="cd01335">
    <property type="entry name" value="Radical_SAM"/>
    <property type="match status" value="1"/>
</dbReference>
<evidence type="ECO:0000256" key="1">
    <source>
        <dbReference type="ARBA" id="ARBA00001966"/>
    </source>
</evidence>
<dbReference type="Gene3D" id="3.20.20.70">
    <property type="entry name" value="Aldolase class I"/>
    <property type="match status" value="1"/>
</dbReference>
<keyword evidence="8" id="KW-1185">Reference proteome</keyword>
<evidence type="ECO:0000313" key="8">
    <source>
        <dbReference type="Proteomes" id="UP001057998"/>
    </source>
</evidence>
<dbReference type="Pfam" id="PF04055">
    <property type="entry name" value="Radical_SAM"/>
    <property type="match status" value="1"/>
</dbReference>
<evidence type="ECO:0000256" key="5">
    <source>
        <dbReference type="ARBA" id="ARBA00023014"/>
    </source>
</evidence>
<accession>A0ABY5GE99</accession>
<protein>
    <submittedName>
        <fullName evidence="7">Radical SAM protein</fullName>
    </submittedName>
</protein>
<dbReference type="Proteomes" id="UP001057998">
    <property type="component" value="Chromosome 1"/>
</dbReference>
<dbReference type="PROSITE" id="PS51918">
    <property type="entry name" value="RADICAL_SAM"/>
    <property type="match status" value="1"/>
</dbReference>
<dbReference type="RefSeq" id="WP_255388147.1">
    <property type="nucleotide sequence ID" value="NZ_CP101508.1"/>
</dbReference>
<reference evidence="7" key="1">
    <citation type="submission" date="2022-07" db="EMBL/GenBank/DDBJ databases">
        <title>Genome sequencing of Photobacterium atrarenae GJH2-4.</title>
        <authorList>
            <person name="Park S.-J."/>
        </authorList>
    </citation>
    <scope>NUCLEOTIDE SEQUENCE</scope>
    <source>
        <strain evidence="7">GJH2-4</strain>
    </source>
</reference>
<dbReference type="InterPro" id="IPR023885">
    <property type="entry name" value="4Fe4S-binding_SPASM_dom"/>
</dbReference>
<dbReference type="SFLD" id="SFLDS00029">
    <property type="entry name" value="Radical_SAM"/>
    <property type="match status" value="1"/>
</dbReference>
<keyword evidence="5" id="KW-0411">Iron-sulfur</keyword>
<dbReference type="InterPro" id="IPR007197">
    <property type="entry name" value="rSAM"/>
</dbReference>
<dbReference type="Pfam" id="PF13186">
    <property type="entry name" value="SPASM"/>
    <property type="match status" value="1"/>
</dbReference>
<dbReference type="InterPro" id="IPR013785">
    <property type="entry name" value="Aldolase_TIM"/>
</dbReference>
<proteinExistence type="predicted"/>
<dbReference type="InterPro" id="IPR058240">
    <property type="entry name" value="rSAM_sf"/>
</dbReference>
<dbReference type="SUPFAM" id="SSF102114">
    <property type="entry name" value="Radical SAM enzymes"/>
    <property type="match status" value="1"/>
</dbReference>
<feature type="domain" description="Radical SAM core" evidence="6">
    <location>
        <begin position="39"/>
        <end position="259"/>
    </location>
</feature>
<dbReference type="PANTHER" id="PTHR11228">
    <property type="entry name" value="RADICAL SAM DOMAIN PROTEIN"/>
    <property type="match status" value="1"/>
</dbReference>
<gene>
    <name evidence="7" type="ORF">NNL38_11330</name>
</gene>
<comment type="cofactor">
    <cofactor evidence="1">
        <name>[4Fe-4S] cluster</name>
        <dbReference type="ChEBI" id="CHEBI:49883"/>
    </cofactor>
</comment>
<dbReference type="PANTHER" id="PTHR11228:SF7">
    <property type="entry name" value="PQQA PEPTIDE CYCLASE"/>
    <property type="match status" value="1"/>
</dbReference>
<evidence type="ECO:0000256" key="3">
    <source>
        <dbReference type="ARBA" id="ARBA00022723"/>
    </source>
</evidence>
<dbReference type="EMBL" id="CP101508">
    <property type="protein sequence ID" value="UTV26937.1"/>
    <property type="molecule type" value="Genomic_DNA"/>
</dbReference>
<organism evidence="7 8">
    <name type="scientific">Photobacterium atrarenae</name>
    <dbReference type="NCBI Taxonomy" id="865757"/>
    <lineage>
        <taxon>Bacteria</taxon>
        <taxon>Pseudomonadati</taxon>
        <taxon>Pseudomonadota</taxon>
        <taxon>Gammaproteobacteria</taxon>
        <taxon>Vibrionales</taxon>
        <taxon>Vibrionaceae</taxon>
        <taxon>Photobacterium</taxon>
    </lineage>
</organism>
<name>A0ABY5GE99_9GAMM</name>
<keyword evidence="2" id="KW-0949">S-adenosyl-L-methionine</keyword>
<evidence type="ECO:0000259" key="6">
    <source>
        <dbReference type="PROSITE" id="PS51918"/>
    </source>
</evidence>
<sequence length="390" mass="45005">MQTKTQQKLDERSFARLKARVKQISSTQRGLQQRANWAAEMPHQVGVKMNNQCNLRCQHCFEWNDEGYHHQMERDVRSQEVDLAIIDKLLRATESTQAPFYLWGGEPLMYKQMAALMDRFIEHPRWVTICTNGLLIEKHLAQLSRIDERLALLISLDGLEAENDAIRGKGVFRRVERIIRTLLEQRQRQAFAGKVSLCLTISDSMVGKLFEFVRYFSDLGIDSVYLVFPWYIPSQVAEQMDQWVGEQLPWKQARLAGTREYSWHGYTYHLSDSNIPALLDDIARISAQTWDCRVRFHPNLEPHEVPDFVAGSTKPAENKTFCSAIRNRLDVLPNGDVTSCKFFPELDVGNLQLLPVREVWHSAAYQAFRKQLHCGLMPVCAKCTLLYSTG</sequence>
<dbReference type="InterPro" id="IPR050377">
    <property type="entry name" value="Radical_SAM_PqqE_MftC-like"/>
</dbReference>
<keyword evidence="4" id="KW-0408">Iron</keyword>
<dbReference type="SFLD" id="SFLDG01067">
    <property type="entry name" value="SPASM/twitch_domain_containing"/>
    <property type="match status" value="1"/>
</dbReference>
<dbReference type="CDD" id="cd21109">
    <property type="entry name" value="SPASM"/>
    <property type="match status" value="1"/>
</dbReference>
<evidence type="ECO:0000256" key="2">
    <source>
        <dbReference type="ARBA" id="ARBA00022691"/>
    </source>
</evidence>
<evidence type="ECO:0000256" key="4">
    <source>
        <dbReference type="ARBA" id="ARBA00023004"/>
    </source>
</evidence>